<sequence length="368" mass="40025">MISAFRRALPRFSEVCGADEPLPAGAGYGYADWAVIGSAIVQALGRKLVIVECDRLTSSLRDSTGTVLLPSRAYGEALAQLGFEANMSVLAARDALLDFRPHPLEFESTPSALRLLSLENVLDGLSRCDLLILAGRAISPDVLSAAQQHILRFRPAIVLRSPPSTDLFAACAAQVAHFSGYRRLVLAAGRRAGGDAGRERFAVYWPKERPAPDLTASADDSTMIDLLPLGDAFAGTPLISDRPWHARLSISQLPARRGFWSVEREGSREWAWAGNGHSAGFLVEVPWPGNYMIRMKLYAPLGPRPSPSRLSLNGVDFPLAEDTRFITVGATLHRHAIVQFEVQQALTPPADPRRLTFGIESVEIAEHS</sequence>
<reference evidence="1" key="1">
    <citation type="journal article" date="2022" name="Toxins">
        <title>Genomic Analysis of Sphingopyxis sp. USTB-05 for Biodegrading Cyanobacterial Hepatotoxins.</title>
        <authorList>
            <person name="Liu C."/>
            <person name="Xu Q."/>
            <person name="Zhao Z."/>
            <person name="Zhang H."/>
            <person name="Liu X."/>
            <person name="Yin C."/>
            <person name="Liu Y."/>
            <person name="Yan H."/>
        </authorList>
    </citation>
    <scope>NUCLEOTIDE SEQUENCE</scope>
    <source>
        <strain evidence="1">NBD5</strain>
    </source>
</reference>
<dbReference type="RefSeq" id="WP_252166161.1">
    <property type="nucleotide sequence ID" value="NZ_CP084930.1"/>
</dbReference>
<evidence type="ECO:0000313" key="1">
    <source>
        <dbReference type="EMBL" id="USI72352.1"/>
    </source>
</evidence>
<protein>
    <submittedName>
        <fullName evidence="1">Uncharacterized protein</fullName>
    </submittedName>
</protein>
<name>A0ABY4X619_9SPHN</name>
<dbReference type="EMBL" id="CP084930">
    <property type="protein sequence ID" value="USI72352.1"/>
    <property type="molecule type" value="Genomic_DNA"/>
</dbReference>
<dbReference type="Proteomes" id="UP001056937">
    <property type="component" value="Chromosome 1"/>
</dbReference>
<keyword evidence="2" id="KW-1185">Reference proteome</keyword>
<organism evidence="1 2">
    <name type="scientific">Sphingomonas morindae</name>
    <dbReference type="NCBI Taxonomy" id="1541170"/>
    <lineage>
        <taxon>Bacteria</taxon>
        <taxon>Pseudomonadati</taxon>
        <taxon>Pseudomonadota</taxon>
        <taxon>Alphaproteobacteria</taxon>
        <taxon>Sphingomonadales</taxon>
        <taxon>Sphingomonadaceae</taxon>
        <taxon>Sphingomonas</taxon>
    </lineage>
</organism>
<gene>
    <name evidence="1" type="ORF">LHA26_13780</name>
</gene>
<accession>A0ABY4X619</accession>
<evidence type="ECO:0000313" key="2">
    <source>
        <dbReference type="Proteomes" id="UP001056937"/>
    </source>
</evidence>
<proteinExistence type="predicted"/>